<gene>
    <name evidence="2" type="ORF">LPB136_02145</name>
</gene>
<dbReference type="STRING" id="1850252.LPB136_02145"/>
<accession>A0A1L3JMK2</accession>
<sequence>MKKIIVTITFLVLAFSANAQLKKGSKEKIKALKIAFITEQLELTEAEAQKFWPLYNKFDNNMMDLRYKERIALKKKLKELGGIEIIKEKDAKEITEKIIALDKAAYQNKQDFFDEVTQVLSYKKMLRLEIAEKEFHRKLLRKYREKKDKTKK</sequence>
<organism evidence="2 3">
    <name type="scientific">Tenacibaculum todarodis</name>
    <dbReference type="NCBI Taxonomy" id="1850252"/>
    <lineage>
        <taxon>Bacteria</taxon>
        <taxon>Pseudomonadati</taxon>
        <taxon>Bacteroidota</taxon>
        <taxon>Flavobacteriia</taxon>
        <taxon>Flavobacteriales</taxon>
        <taxon>Flavobacteriaceae</taxon>
        <taxon>Tenacibaculum</taxon>
    </lineage>
</organism>
<keyword evidence="1" id="KW-0732">Signal</keyword>
<dbReference type="AlphaFoldDB" id="A0A1L3JMK2"/>
<reference evidence="2 3" key="1">
    <citation type="submission" date="2016-11" db="EMBL/GenBank/DDBJ databases">
        <title>Tenacibaculum sp. LPB0136, isolated from marine environment.</title>
        <authorList>
            <person name="Kim E."/>
            <person name="Yi H."/>
        </authorList>
    </citation>
    <scope>NUCLEOTIDE SEQUENCE [LARGE SCALE GENOMIC DNA]</scope>
    <source>
        <strain evidence="2 3">LPB0136</strain>
    </source>
</reference>
<feature type="chain" id="PRO_5012950435" description="Sensor of ECF-type sigma factor" evidence="1">
    <location>
        <begin position="20"/>
        <end position="152"/>
    </location>
</feature>
<name>A0A1L3JMK2_9FLAO</name>
<dbReference type="Proteomes" id="UP000181898">
    <property type="component" value="Chromosome"/>
</dbReference>
<keyword evidence="3" id="KW-1185">Reference proteome</keyword>
<evidence type="ECO:0000256" key="1">
    <source>
        <dbReference type="SAM" id="SignalP"/>
    </source>
</evidence>
<protein>
    <recommendedName>
        <fullName evidence="4">Sensor of ECF-type sigma factor</fullName>
    </recommendedName>
</protein>
<evidence type="ECO:0000313" key="3">
    <source>
        <dbReference type="Proteomes" id="UP000181898"/>
    </source>
</evidence>
<dbReference type="EMBL" id="CP018155">
    <property type="protein sequence ID" value="APG66375.1"/>
    <property type="molecule type" value="Genomic_DNA"/>
</dbReference>
<dbReference type="KEGG" id="ten:LPB136_02145"/>
<proteinExistence type="predicted"/>
<evidence type="ECO:0000313" key="2">
    <source>
        <dbReference type="EMBL" id="APG66375.1"/>
    </source>
</evidence>
<feature type="signal peptide" evidence="1">
    <location>
        <begin position="1"/>
        <end position="19"/>
    </location>
</feature>
<evidence type="ECO:0008006" key="4">
    <source>
        <dbReference type="Google" id="ProtNLM"/>
    </source>
</evidence>